<accession>A0A5B7CSU8</accession>
<feature type="compositionally biased region" description="Gly residues" evidence="1">
    <location>
        <begin position="28"/>
        <end position="40"/>
    </location>
</feature>
<keyword evidence="3" id="KW-1185">Reference proteome</keyword>
<feature type="compositionally biased region" description="Acidic residues" evidence="1">
    <location>
        <begin position="48"/>
        <end position="58"/>
    </location>
</feature>
<evidence type="ECO:0000313" key="2">
    <source>
        <dbReference type="EMBL" id="MPC11704.1"/>
    </source>
</evidence>
<name>A0A5B7CSU8_PORTR</name>
<evidence type="ECO:0000313" key="3">
    <source>
        <dbReference type="Proteomes" id="UP000324222"/>
    </source>
</evidence>
<dbReference type="EMBL" id="VSRR010000177">
    <property type="protein sequence ID" value="MPC11704.1"/>
    <property type="molecule type" value="Genomic_DNA"/>
</dbReference>
<comment type="caution">
    <text evidence="2">The sequence shown here is derived from an EMBL/GenBank/DDBJ whole genome shotgun (WGS) entry which is preliminary data.</text>
</comment>
<sequence>MPGAPHYLFLTGRPHSRGHGGELVMARRGGGGGGGGGEGGELPTREDEKEEEEEEEEEEKRAGREGAGFSTPLRVGERLSGGAAL</sequence>
<gene>
    <name evidence="2" type="ORF">E2C01_004376</name>
</gene>
<feature type="region of interest" description="Disordered" evidence="1">
    <location>
        <begin position="1"/>
        <end position="85"/>
    </location>
</feature>
<proteinExistence type="predicted"/>
<reference evidence="2 3" key="1">
    <citation type="submission" date="2019-05" db="EMBL/GenBank/DDBJ databases">
        <title>Another draft genome of Portunus trituberculatus and its Hox gene families provides insights of decapod evolution.</title>
        <authorList>
            <person name="Jeong J.-H."/>
            <person name="Song I."/>
            <person name="Kim S."/>
            <person name="Choi T."/>
            <person name="Kim D."/>
            <person name="Ryu S."/>
            <person name="Kim W."/>
        </authorList>
    </citation>
    <scope>NUCLEOTIDE SEQUENCE [LARGE SCALE GENOMIC DNA]</scope>
    <source>
        <tissue evidence="2">Muscle</tissue>
    </source>
</reference>
<protein>
    <submittedName>
        <fullName evidence="2">Uncharacterized protein</fullName>
    </submittedName>
</protein>
<organism evidence="2 3">
    <name type="scientific">Portunus trituberculatus</name>
    <name type="common">Swimming crab</name>
    <name type="synonym">Neptunus trituberculatus</name>
    <dbReference type="NCBI Taxonomy" id="210409"/>
    <lineage>
        <taxon>Eukaryota</taxon>
        <taxon>Metazoa</taxon>
        <taxon>Ecdysozoa</taxon>
        <taxon>Arthropoda</taxon>
        <taxon>Crustacea</taxon>
        <taxon>Multicrustacea</taxon>
        <taxon>Malacostraca</taxon>
        <taxon>Eumalacostraca</taxon>
        <taxon>Eucarida</taxon>
        <taxon>Decapoda</taxon>
        <taxon>Pleocyemata</taxon>
        <taxon>Brachyura</taxon>
        <taxon>Eubrachyura</taxon>
        <taxon>Portunoidea</taxon>
        <taxon>Portunidae</taxon>
        <taxon>Portuninae</taxon>
        <taxon>Portunus</taxon>
    </lineage>
</organism>
<dbReference type="AlphaFoldDB" id="A0A5B7CSU8"/>
<dbReference type="Proteomes" id="UP000324222">
    <property type="component" value="Unassembled WGS sequence"/>
</dbReference>
<evidence type="ECO:0000256" key="1">
    <source>
        <dbReference type="SAM" id="MobiDB-lite"/>
    </source>
</evidence>